<name>A0ACC3N8G6_9PEZI</name>
<proteinExistence type="predicted"/>
<comment type="caution">
    <text evidence="1">The sequence shown here is derived from an EMBL/GenBank/DDBJ whole genome shotgun (WGS) entry which is preliminary data.</text>
</comment>
<organism evidence="1 2">
    <name type="scientific">Vermiconidia calcicola</name>
    <dbReference type="NCBI Taxonomy" id="1690605"/>
    <lineage>
        <taxon>Eukaryota</taxon>
        <taxon>Fungi</taxon>
        <taxon>Dikarya</taxon>
        <taxon>Ascomycota</taxon>
        <taxon>Pezizomycotina</taxon>
        <taxon>Dothideomycetes</taxon>
        <taxon>Dothideomycetidae</taxon>
        <taxon>Mycosphaerellales</taxon>
        <taxon>Extremaceae</taxon>
        <taxon>Vermiconidia</taxon>
    </lineage>
</organism>
<sequence>MHIQRIEEPSTWSCDLCCDNLNNGVSTTLDDTKVCAPCVRHIFSSSMSSETDFPPRWGGHALDIWDFRHVIDTIFLAQFEKKADEWTCPPKERVYCRRTDPPRRPEECATFLGRRTDSKKCRQCPTCRWYTCLRCRECFSTSDAEGKEAKIKHHCDPSVEQELRQRAFDGLKRGKDYQDCPNPKCQRRVELSDGCNCMQCPSCKIEFCYICGRKASEESGHWRPGSICPKWNQPGTKNALFYNGEDQTDSDSDSDSVSESDDEELNMQLEVLRPWEKPRESPAPVRKGGLRSLVAVLGLRRTWDPEANRTAPMRPPRSTVGSRRGGVRYGGEAAREYGSGDSDHEEQRARMGRDMRELITERNNASDIDVSSFRVQRWLTSSDEDNLPMDLLADELMVNMVLEDSLMHRRDHVPHGPNDLSAAKCRTCSLSSANCGCGTRRDERSLQDDSSADLGGKSEQCCRTSDNPYSQCCCGTREHGGLPSNDYLQQSAAGHQCESEQCCRTCNSPYLQCCCGTRKHDSLQGSSTHGSMTRASNAAGHATTHTPNAAAALANTAHTSQTIIAGSQQQGTKTRASNAVALATTRILNAAAALAGTGTAPTQCPRCTKERSKQRLTLEGGLEYASGSIVGGVSALNLPSGWWSRLQILASPVGFQSRR</sequence>
<reference evidence="1" key="1">
    <citation type="submission" date="2023-07" db="EMBL/GenBank/DDBJ databases">
        <title>Black Yeasts Isolated from many extreme environments.</title>
        <authorList>
            <person name="Coleine C."/>
            <person name="Stajich J.E."/>
            <person name="Selbmann L."/>
        </authorList>
    </citation>
    <scope>NUCLEOTIDE SEQUENCE</scope>
    <source>
        <strain evidence="1">CCFEE 5714</strain>
    </source>
</reference>
<evidence type="ECO:0000313" key="1">
    <source>
        <dbReference type="EMBL" id="KAK3712136.1"/>
    </source>
</evidence>
<keyword evidence="2" id="KW-1185">Reference proteome</keyword>
<evidence type="ECO:0000313" key="2">
    <source>
        <dbReference type="Proteomes" id="UP001281147"/>
    </source>
</evidence>
<gene>
    <name evidence="1" type="ORF">LTR37_009227</name>
</gene>
<accession>A0ACC3N8G6</accession>
<dbReference type="Proteomes" id="UP001281147">
    <property type="component" value="Unassembled WGS sequence"/>
</dbReference>
<protein>
    <submittedName>
        <fullName evidence="1">Uncharacterized protein</fullName>
    </submittedName>
</protein>
<dbReference type="EMBL" id="JAUTXU010000071">
    <property type="protein sequence ID" value="KAK3712136.1"/>
    <property type="molecule type" value="Genomic_DNA"/>
</dbReference>